<evidence type="ECO:0000256" key="11">
    <source>
        <dbReference type="RuleBase" id="RU367010"/>
    </source>
</evidence>
<protein>
    <recommendedName>
        <fullName evidence="3 11">NADH dehydrogenase [ubiquinone] iron-sulfur protein 4, mitochondrial</fullName>
    </recommendedName>
</protein>
<keyword evidence="10 11" id="KW-0472">Membrane</keyword>
<evidence type="ECO:0000256" key="2">
    <source>
        <dbReference type="ARBA" id="ARBA00005882"/>
    </source>
</evidence>
<dbReference type="GO" id="GO:0022900">
    <property type="term" value="P:electron transport chain"/>
    <property type="evidence" value="ECO:0007669"/>
    <property type="project" value="InterPro"/>
</dbReference>
<dbReference type="GeneID" id="117642799"/>
<comment type="function">
    <text evidence="1 11">Accessory subunit of the mitochondrial membrane respiratory chain NADH dehydrogenase (Complex I), that is believed not to be involved in catalysis. Complex I functions in the transfer of electrons from NADH to the respiratory chain. The immediate electron acceptor for the enzyme is believed to be ubiquinone.</text>
</comment>
<dbReference type="InterPro" id="IPR038532">
    <property type="entry name" value="NDUFS4-like_sf"/>
</dbReference>
<keyword evidence="7 11" id="KW-0809">Transit peptide</keyword>
<evidence type="ECO:0000256" key="4">
    <source>
        <dbReference type="ARBA" id="ARBA00022448"/>
    </source>
</evidence>
<evidence type="ECO:0000256" key="7">
    <source>
        <dbReference type="ARBA" id="ARBA00022946"/>
    </source>
</evidence>
<name>A0A6P8YJP0_THRPL</name>
<keyword evidence="9 11" id="KW-0496">Mitochondrion</keyword>
<dbReference type="PANTHER" id="PTHR12219">
    <property type="entry name" value="NADH-UBIQUINONE OXIDOREDUCTASE"/>
    <property type="match status" value="1"/>
</dbReference>
<keyword evidence="6 11" id="KW-0999">Mitochondrion inner membrane</keyword>
<dbReference type="RefSeq" id="XP_034237240.1">
    <property type="nucleotide sequence ID" value="XM_034381349.1"/>
</dbReference>
<dbReference type="KEGG" id="tpal:117642799"/>
<dbReference type="InParanoid" id="A0A6P8YJP0"/>
<reference evidence="13" key="1">
    <citation type="submission" date="2025-08" db="UniProtKB">
        <authorList>
            <consortium name="RefSeq"/>
        </authorList>
    </citation>
    <scope>IDENTIFICATION</scope>
    <source>
        <tissue evidence="13">Total insect</tissue>
    </source>
</reference>
<dbReference type="Pfam" id="PF04800">
    <property type="entry name" value="NDUS4"/>
    <property type="match status" value="1"/>
</dbReference>
<comment type="subcellular location">
    <subcellularLocation>
        <location evidence="11">Mitochondrion inner membrane</location>
        <topology evidence="11">Peripheral membrane protein</topology>
        <orientation evidence="11">Matrix side</orientation>
    </subcellularLocation>
</comment>
<dbReference type="PANTHER" id="PTHR12219:SF8">
    <property type="entry name" value="NADH DEHYDROGENASE [UBIQUINONE] IRON-SULFUR PROTEIN 4, MITOCHONDRIAL"/>
    <property type="match status" value="1"/>
</dbReference>
<keyword evidence="5 11" id="KW-0679">Respiratory chain</keyword>
<dbReference type="OrthoDB" id="3089at2759"/>
<organism evidence="13">
    <name type="scientific">Thrips palmi</name>
    <name type="common">Melon thrips</name>
    <dbReference type="NCBI Taxonomy" id="161013"/>
    <lineage>
        <taxon>Eukaryota</taxon>
        <taxon>Metazoa</taxon>
        <taxon>Ecdysozoa</taxon>
        <taxon>Arthropoda</taxon>
        <taxon>Hexapoda</taxon>
        <taxon>Insecta</taxon>
        <taxon>Pterygota</taxon>
        <taxon>Neoptera</taxon>
        <taxon>Paraneoptera</taxon>
        <taxon>Thysanoptera</taxon>
        <taxon>Terebrantia</taxon>
        <taxon>Thripoidea</taxon>
        <taxon>Thripidae</taxon>
        <taxon>Thrips</taxon>
    </lineage>
</organism>
<gene>
    <name evidence="13" type="primary">LOC117642799</name>
</gene>
<evidence type="ECO:0000313" key="12">
    <source>
        <dbReference type="Proteomes" id="UP000515158"/>
    </source>
</evidence>
<dbReference type="FunCoup" id="A0A6P8YJP0">
    <property type="interactions" value="977"/>
</dbReference>
<comment type="similarity">
    <text evidence="2 11">Belongs to the complex I NDUFS4 subunit family.</text>
</comment>
<dbReference type="FunFam" id="3.30.160.190:FF:000001">
    <property type="entry name" value="NADH-ubiquinone oxidoreductase 21 kDa subunit mitochondrial"/>
    <property type="match status" value="1"/>
</dbReference>
<dbReference type="GO" id="GO:0005743">
    <property type="term" value="C:mitochondrial inner membrane"/>
    <property type="evidence" value="ECO:0007669"/>
    <property type="project" value="UniProtKB-SubCell"/>
</dbReference>
<evidence type="ECO:0000313" key="13">
    <source>
        <dbReference type="RefSeq" id="XP_034237240.1"/>
    </source>
</evidence>
<evidence type="ECO:0000256" key="8">
    <source>
        <dbReference type="ARBA" id="ARBA00022982"/>
    </source>
</evidence>
<evidence type="ECO:0000256" key="10">
    <source>
        <dbReference type="ARBA" id="ARBA00023136"/>
    </source>
</evidence>
<dbReference type="Gene3D" id="3.30.160.190">
    <property type="entry name" value="atu1810 like domain"/>
    <property type="match status" value="1"/>
</dbReference>
<evidence type="ECO:0000256" key="5">
    <source>
        <dbReference type="ARBA" id="ARBA00022660"/>
    </source>
</evidence>
<evidence type="ECO:0000256" key="9">
    <source>
        <dbReference type="ARBA" id="ARBA00023128"/>
    </source>
</evidence>
<evidence type="ECO:0000256" key="6">
    <source>
        <dbReference type="ARBA" id="ARBA00022792"/>
    </source>
</evidence>
<dbReference type="CTD" id="32936"/>
<dbReference type="Proteomes" id="UP000515158">
    <property type="component" value="Unplaced"/>
</dbReference>
<proteinExistence type="inferred from homology"/>
<accession>A0A6P8YJP0</accession>
<keyword evidence="12" id="KW-1185">Reference proteome</keyword>
<evidence type="ECO:0000256" key="3">
    <source>
        <dbReference type="ARBA" id="ARBA00015796"/>
    </source>
</evidence>
<sequence length="187" mass="21124">MASRILSRSAISIFKNVSKAGRQTTAPFSVGAVRRDILDEELKKKEAPLVTVDSGTHPHQAGVTITVSGKEYLAPVTGIPEEQVKTRLVRIFKPTRNTMQSGSANTHHWEMEFDGRERWENPLMGWSSTADPLSNMKVPFASEEEAIAFCEKNGWQWYIEQPKPTKSKVKNYGINFAWNKRTRTSTK</sequence>
<dbReference type="InterPro" id="IPR006885">
    <property type="entry name" value="NADH_UbQ_FeS_4_mit-like"/>
</dbReference>
<keyword evidence="8 11" id="KW-0249">Electron transport</keyword>
<keyword evidence="4 11" id="KW-0813">Transport</keyword>
<evidence type="ECO:0000256" key="1">
    <source>
        <dbReference type="ARBA" id="ARBA00003195"/>
    </source>
</evidence>
<dbReference type="AlphaFoldDB" id="A0A6P8YJP0"/>